<protein>
    <submittedName>
        <fullName evidence="7">Allantoin permease</fullName>
    </submittedName>
</protein>
<feature type="transmembrane region" description="Helical" evidence="6">
    <location>
        <begin position="266"/>
        <end position="292"/>
    </location>
</feature>
<name>A0A084JKP0_9FIRM</name>
<dbReference type="AlphaFoldDB" id="A0A084JKP0"/>
<accession>A0A084JKP0</accession>
<dbReference type="PANTHER" id="PTHR30569">
    <property type="entry name" value="CYTOSINE TRANSPORTER CODB"/>
    <property type="match status" value="1"/>
</dbReference>
<dbReference type="Pfam" id="PF02133">
    <property type="entry name" value="Transp_cyt_pur"/>
    <property type="match status" value="1"/>
</dbReference>
<feature type="transmembrane region" description="Helical" evidence="6">
    <location>
        <begin position="235"/>
        <end position="260"/>
    </location>
</feature>
<comment type="subcellular location">
    <subcellularLocation>
        <location evidence="1">Membrane</location>
        <topology evidence="1">Multi-pass membrane protein</topology>
    </subcellularLocation>
</comment>
<evidence type="ECO:0000256" key="1">
    <source>
        <dbReference type="ARBA" id="ARBA00004141"/>
    </source>
</evidence>
<dbReference type="Proteomes" id="UP000028525">
    <property type="component" value="Unassembled WGS sequence"/>
</dbReference>
<feature type="transmembrane region" description="Helical" evidence="6">
    <location>
        <begin position="162"/>
        <end position="183"/>
    </location>
</feature>
<dbReference type="OrthoDB" id="9787279at2"/>
<evidence type="ECO:0000313" key="8">
    <source>
        <dbReference type="Proteomes" id="UP000028525"/>
    </source>
</evidence>
<keyword evidence="5 6" id="KW-0472">Membrane</keyword>
<feature type="transmembrane region" description="Helical" evidence="6">
    <location>
        <begin position="132"/>
        <end position="155"/>
    </location>
</feature>
<comment type="caution">
    <text evidence="7">The sequence shown here is derived from an EMBL/GenBank/DDBJ whole genome shotgun (WGS) entry which is preliminary data.</text>
</comment>
<evidence type="ECO:0000313" key="7">
    <source>
        <dbReference type="EMBL" id="KEZ89524.1"/>
    </source>
</evidence>
<gene>
    <name evidence="7" type="ORF">IO98_14570</name>
</gene>
<feature type="transmembrane region" description="Helical" evidence="6">
    <location>
        <begin position="103"/>
        <end position="126"/>
    </location>
</feature>
<evidence type="ECO:0000256" key="3">
    <source>
        <dbReference type="ARBA" id="ARBA00022692"/>
    </source>
</evidence>
<dbReference type="STRING" id="29354.IO98_14570"/>
<keyword evidence="3 6" id="KW-0812">Transmembrane</keyword>
<dbReference type="Gene3D" id="1.10.4160.10">
    <property type="entry name" value="Hydantoin permease"/>
    <property type="match status" value="1"/>
</dbReference>
<evidence type="ECO:0000256" key="4">
    <source>
        <dbReference type="ARBA" id="ARBA00022989"/>
    </source>
</evidence>
<evidence type="ECO:0000256" key="2">
    <source>
        <dbReference type="ARBA" id="ARBA00008974"/>
    </source>
</evidence>
<dbReference type="GO" id="GO:0015209">
    <property type="term" value="F:cytosine transmembrane transporter activity"/>
    <property type="evidence" value="ECO:0007669"/>
    <property type="project" value="InterPro"/>
</dbReference>
<evidence type="ECO:0000256" key="5">
    <source>
        <dbReference type="ARBA" id="ARBA00023136"/>
    </source>
</evidence>
<dbReference type="InterPro" id="IPR001248">
    <property type="entry name" value="Pur-cyt_permease"/>
</dbReference>
<organism evidence="7 8">
    <name type="scientific">Lacrimispora celerecrescens</name>
    <dbReference type="NCBI Taxonomy" id="29354"/>
    <lineage>
        <taxon>Bacteria</taxon>
        <taxon>Bacillati</taxon>
        <taxon>Bacillota</taxon>
        <taxon>Clostridia</taxon>
        <taxon>Lachnospirales</taxon>
        <taxon>Lachnospiraceae</taxon>
        <taxon>Lacrimispora</taxon>
    </lineage>
</organism>
<dbReference type="PANTHER" id="PTHR30569:SF0">
    <property type="entry name" value="CYTOSINE PERMEASE"/>
    <property type="match status" value="1"/>
</dbReference>
<keyword evidence="8" id="KW-1185">Reference proteome</keyword>
<dbReference type="RefSeq" id="WP_038282230.1">
    <property type="nucleotide sequence ID" value="NZ_JPME01000017.1"/>
</dbReference>
<feature type="transmembrane region" description="Helical" evidence="6">
    <location>
        <begin position="59"/>
        <end position="82"/>
    </location>
</feature>
<dbReference type="InterPro" id="IPR030191">
    <property type="entry name" value="CodB"/>
</dbReference>
<dbReference type="GO" id="GO:0005886">
    <property type="term" value="C:plasma membrane"/>
    <property type="evidence" value="ECO:0007669"/>
    <property type="project" value="TreeGrafter"/>
</dbReference>
<evidence type="ECO:0000256" key="6">
    <source>
        <dbReference type="SAM" id="Phobius"/>
    </source>
</evidence>
<keyword evidence="4 6" id="KW-1133">Transmembrane helix</keyword>
<sequence length="430" mass="45927">MEQKNQSQQADTEYSRCAVPLSERKSYFSLTIIWTGFVFVITSMMAGGGLAAGLDFKGILIATLGGNIFLSIIAVLISIIACKTGLTFALLTRYSFGTSGSKAASIFVPVVNFGWYTIQAATYGHFVAQVFHFGWVGEGICMAASAIVMGIFAMFGIQAIAILGYIAIPAIVFLSIATAIRSLGVMGGVEALFSYVPSANIPLFSGITAVIGTWVLSTATCIADIMRYAKDTKTAISATLTGLLGGNILMIVCGAIAAIAMQNSDLTVILLGFGLVIPSLILMTTNIFTTNAANLYSTSLNLSNAFKMERKKMLGILLALSAFATLTRPYEVGFLFSFLNILGTIVPPLSGIILADYFLVHKGRYEEFDKASFRKWNPVPWITWAVCIAAVYIIPFGLPSLNGIILGAIIYTVMMAVTNKQVVGNLAEEA</sequence>
<comment type="similarity">
    <text evidence="2">Belongs to the purine-cytosine permease (2.A.39) family.</text>
</comment>
<feature type="transmembrane region" description="Helical" evidence="6">
    <location>
        <begin position="336"/>
        <end position="360"/>
    </location>
</feature>
<reference evidence="7 8" key="1">
    <citation type="submission" date="2014-07" db="EMBL/GenBank/DDBJ databases">
        <title>Draft genome of Clostridium celerecrescens 152B isolated from sediments associated with methane hydrate from Krishna Godavari basin.</title>
        <authorList>
            <person name="Honkalas V.S."/>
            <person name="Dabir A.P."/>
            <person name="Arora P."/>
            <person name="Dhakephalkar P.K."/>
        </authorList>
    </citation>
    <scope>NUCLEOTIDE SEQUENCE [LARGE SCALE GENOMIC DNA]</scope>
    <source>
        <strain evidence="7 8">152B</strain>
    </source>
</reference>
<feature type="transmembrane region" description="Helical" evidence="6">
    <location>
        <begin position="203"/>
        <end position="223"/>
    </location>
</feature>
<dbReference type="EMBL" id="JPME01000017">
    <property type="protein sequence ID" value="KEZ89524.1"/>
    <property type="molecule type" value="Genomic_DNA"/>
</dbReference>
<proteinExistence type="inferred from homology"/>
<feature type="transmembrane region" description="Helical" evidence="6">
    <location>
        <begin position="32"/>
        <end position="53"/>
    </location>
</feature>